<evidence type="ECO:0000256" key="5">
    <source>
        <dbReference type="ARBA" id="ARBA00022737"/>
    </source>
</evidence>
<dbReference type="GO" id="GO:0005829">
    <property type="term" value="C:cytosol"/>
    <property type="evidence" value="ECO:0007669"/>
    <property type="project" value="TreeGrafter"/>
</dbReference>
<comment type="similarity">
    <text evidence="2">Belongs to the ATP-dependent AMP-binding enzyme family.</text>
</comment>
<name>A0A0F7EJJ9_BRELA</name>
<dbReference type="InterPro" id="IPR010071">
    <property type="entry name" value="AA_adenyl_dom"/>
</dbReference>
<geneLocation type="plasmid" evidence="9">
    <name>unnamed2</name>
</geneLocation>
<dbReference type="FunFam" id="3.40.50.12780:FF:000012">
    <property type="entry name" value="Non-ribosomal peptide synthetase"/>
    <property type="match status" value="1"/>
</dbReference>
<keyword evidence="6" id="KW-0045">Antibiotic biosynthesis</keyword>
<evidence type="ECO:0000256" key="4">
    <source>
        <dbReference type="ARBA" id="ARBA00022553"/>
    </source>
</evidence>
<dbReference type="SUPFAM" id="SSF56801">
    <property type="entry name" value="Acetyl-CoA synthetase-like"/>
    <property type="match status" value="1"/>
</dbReference>
<evidence type="ECO:0000313" key="9">
    <source>
        <dbReference type="EMBL" id="AKF96068.1"/>
    </source>
</evidence>
<dbReference type="PROSITE" id="PS00012">
    <property type="entry name" value="PHOSPHOPANTETHEINE"/>
    <property type="match status" value="1"/>
</dbReference>
<dbReference type="Pfam" id="PF00501">
    <property type="entry name" value="AMP-binding"/>
    <property type="match status" value="1"/>
</dbReference>
<sequence>MTTSKITENLILSHEKLEKEEAYWLDQMNGISALSTFPIEFLRTSLEEFQKGVITHSFSAEVTEKIRMIANQSPYAILTILATALADLLSRYTEADDIVFSTPVFKQKQELKIVNKLLPLRIQVQRNKMTFKQLLMQMSKNIKEASQNSNYPFYQVMKKAGLQVEDGIFPLCNTCIMLDDIHEKSSVSQIKADSLFSFSQKEDHLQLALEYNASLYSHDRMQMIVHHLDNYLAEVMREPDKSLMEISFLDEAERRQLLYDFNASSFDYPRDKPVSQLFEEQVERTPDRIAVVFEGKSLTYRELNDRANQVAWFLHEQGVNAGTIVGFMVERSLELLIGTLGIVKSGATYLQVDPDYPEERINYLLTHSQASVILTQQKHIMNCKQEQARTFIIEEILTQAAAPTENLNLPYQPEGILYVLYTSGSTGNPKGAMIRHHSFVNLLYWYIKKLSFSENERALLIAPNSFDLAQKNLFSVLLVGGRLIIYSPGPFDYRQMSTVIDREQITMINCAPSAFYPLLYENVADDFAKLGSIRHISLGGEPINMVKLQPWIKSPHFKAEFSNTYGPTECTDISGYHILNKEKLQQITTVPVGKPIHNVKLYILDKYLQLLPPGIPGELCIGGEGVGNGYFNAPELTKERFIDTPHLCVPRVYRTGDLMRWLKNGDLEFMGRMDHQVKIRGFRIELEEIEARLLQFPGMREVIVLDKTDEDGIKYLVAYFVSENEVTLDRISRFAQSHLPDYMVPSQFMQLPEFPLTPNGKINRLALAQLKDYLTSATSYEAAKTPLQEELVRIWKDILKLDKIGIQDHFFRIGGHSLKAMTLVTILYKELNVSLSVKQIFDHPTIESLEQLIEVSGDSAFIQTPLEPVEERTYYPVSAAQRRMLIIDELNQGDTSYNIPTCVIIEGPVNPERFETALTQLIERHEALRTSFEWQGEEQVQRIHKQVNFHMSQRKIQEDELRDAIQEFIQPFHLSQAPLFRVGLYELGPERHFLIMDMHHIISDGISMGILIEDLIDLYKGKELLPLSIQYKDFTHWQNQWFASEQVKTQEQYWADTFAVQPPVLRLLTDYPRPSIRTNAGGRISFTLPKAESEELYQIAQDSGSTLYMLLLAAYNILLFKCTGQEDIVVGTPVAGRQHADLERVIGMFINTLAMRNYPQASKTFEEFFTEIKIRTLQAFDHQDYPFDALVEKLKIPRDTSRTPLFQTMLTLQNMNQARIESEELTYIAYDFADTTSKMDLSIIAVETPDDGLLFDLYYSSNLFKRETAEDLGQAYLQILKQIPSRFDKTIASFELRSNSDERNSSALPDAFEDEEFDF</sequence>
<dbReference type="Gene3D" id="2.30.38.10">
    <property type="entry name" value="Luciferase, Domain 3"/>
    <property type="match status" value="1"/>
</dbReference>
<dbReference type="Pfam" id="PF00550">
    <property type="entry name" value="PP-binding"/>
    <property type="match status" value="1"/>
</dbReference>
<dbReference type="Gene3D" id="1.10.1200.10">
    <property type="entry name" value="ACP-like"/>
    <property type="match status" value="1"/>
</dbReference>
<dbReference type="GO" id="GO:0043041">
    <property type="term" value="P:amino acid activation for nonribosomal peptide biosynthetic process"/>
    <property type="evidence" value="ECO:0007669"/>
    <property type="project" value="TreeGrafter"/>
</dbReference>
<dbReference type="Gene3D" id="3.40.50.980">
    <property type="match status" value="2"/>
</dbReference>
<dbReference type="CDD" id="cd19531">
    <property type="entry name" value="LCL_NRPS-like"/>
    <property type="match status" value="1"/>
</dbReference>
<dbReference type="PANTHER" id="PTHR45527">
    <property type="entry name" value="NONRIBOSOMAL PEPTIDE SYNTHETASE"/>
    <property type="match status" value="1"/>
</dbReference>
<dbReference type="PROSITE" id="PS00455">
    <property type="entry name" value="AMP_BINDING"/>
    <property type="match status" value="1"/>
</dbReference>
<dbReference type="InterPro" id="IPR020845">
    <property type="entry name" value="AMP-binding_CS"/>
</dbReference>
<dbReference type="Gene3D" id="3.30.559.30">
    <property type="entry name" value="Nonribosomal peptide synthetase, condensation domain"/>
    <property type="match status" value="2"/>
</dbReference>
<proteinExistence type="inferred from homology"/>
<evidence type="ECO:0000256" key="2">
    <source>
        <dbReference type="ARBA" id="ARBA00006432"/>
    </source>
</evidence>
<dbReference type="NCBIfam" id="TIGR01733">
    <property type="entry name" value="AA-adenyl-dom"/>
    <property type="match status" value="1"/>
</dbReference>
<dbReference type="PROSITE" id="PS50075">
    <property type="entry name" value="CARRIER"/>
    <property type="match status" value="1"/>
</dbReference>
<comment type="cofactor">
    <cofactor evidence="1">
        <name>pantetheine 4'-phosphate</name>
        <dbReference type="ChEBI" id="CHEBI:47942"/>
    </cofactor>
</comment>
<dbReference type="RefSeq" id="WP_031415336.1">
    <property type="nucleotide sequence ID" value="NZ_CP011076.1"/>
</dbReference>
<dbReference type="FunFam" id="3.40.50.980:FF:000001">
    <property type="entry name" value="Non-ribosomal peptide synthetase"/>
    <property type="match status" value="1"/>
</dbReference>
<dbReference type="InterPro" id="IPR045851">
    <property type="entry name" value="AMP-bd_C_sf"/>
</dbReference>
<dbReference type="GO" id="GO:0044550">
    <property type="term" value="P:secondary metabolite biosynthetic process"/>
    <property type="evidence" value="ECO:0007669"/>
    <property type="project" value="TreeGrafter"/>
</dbReference>
<dbReference type="Gene3D" id="3.30.559.10">
    <property type="entry name" value="Chloramphenicol acetyltransferase-like domain"/>
    <property type="match status" value="1"/>
</dbReference>
<dbReference type="GO" id="GO:0008610">
    <property type="term" value="P:lipid biosynthetic process"/>
    <property type="evidence" value="ECO:0007669"/>
    <property type="project" value="UniProtKB-ARBA"/>
</dbReference>
<dbReference type="GO" id="GO:0003824">
    <property type="term" value="F:catalytic activity"/>
    <property type="evidence" value="ECO:0007669"/>
    <property type="project" value="UniProtKB-KW"/>
</dbReference>
<dbReference type="SUPFAM" id="SSF52777">
    <property type="entry name" value="CoA-dependent acyltransferases"/>
    <property type="match status" value="3"/>
</dbReference>
<dbReference type="SUPFAM" id="SSF47336">
    <property type="entry name" value="ACP-like"/>
    <property type="match status" value="1"/>
</dbReference>
<dbReference type="EMBL" id="CP011076">
    <property type="protein sequence ID" value="AKF96068.1"/>
    <property type="molecule type" value="Genomic_DNA"/>
</dbReference>
<evidence type="ECO:0000256" key="6">
    <source>
        <dbReference type="ARBA" id="ARBA00023194"/>
    </source>
</evidence>
<keyword evidence="7" id="KW-0511">Multifunctional enzyme</keyword>
<evidence type="ECO:0000256" key="7">
    <source>
        <dbReference type="ARBA" id="ARBA00023268"/>
    </source>
</evidence>
<dbReference type="PANTHER" id="PTHR45527:SF1">
    <property type="entry name" value="FATTY ACID SYNTHASE"/>
    <property type="match status" value="1"/>
</dbReference>
<dbReference type="InterPro" id="IPR023213">
    <property type="entry name" value="CAT-like_dom_sf"/>
</dbReference>
<dbReference type="Pfam" id="PF13193">
    <property type="entry name" value="AMP-binding_C"/>
    <property type="match status" value="1"/>
</dbReference>
<dbReference type="FunFam" id="1.10.1200.10:FF:000005">
    <property type="entry name" value="Nonribosomal peptide synthetase 1"/>
    <property type="match status" value="1"/>
</dbReference>
<dbReference type="GO" id="GO:0031177">
    <property type="term" value="F:phosphopantetheine binding"/>
    <property type="evidence" value="ECO:0007669"/>
    <property type="project" value="TreeGrafter"/>
</dbReference>
<organism evidence="9">
    <name type="scientific">Brevibacillus laterosporus</name>
    <name type="common">Bacillus laterosporus</name>
    <dbReference type="NCBI Taxonomy" id="1465"/>
    <lineage>
        <taxon>Bacteria</taxon>
        <taxon>Bacillati</taxon>
        <taxon>Bacillota</taxon>
        <taxon>Bacilli</taxon>
        <taxon>Bacillales</taxon>
        <taxon>Paenibacillaceae</taxon>
        <taxon>Brevibacillus</taxon>
    </lineage>
</organism>
<dbReference type="Gene3D" id="3.30.300.30">
    <property type="match status" value="1"/>
</dbReference>
<dbReference type="InterPro" id="IPR006162">
    <property type="entry name" value="Ppantetheine_attach_site"/>
</dbReference>
<evidence type="ECO:0000256" key="1">
    <source>
        <dbReference type="ARBA" id="ARBA00001957"/>
    </source>
</evidence>
<dbReference type="InterPro" id="IPR001242">
    <property type="entry name" value="Condensation_dom"/>
</dbReference>
<keyword evidence="5" id="KW-0677">Repeat</keyword>
<keyword evidence="4" id="KW-0597">Phosphoprotein</keyword>
<gene>
    <name evidence="9" type="ORF">EX87_21175</name>
</gene>
<evidence type="ECO:0000256" key="3">
    <source>
        <dbReference type="ARBA" id="ARBA00022450"/>
    </source>
</evidence>
<dbReference type="Pfam" id="PF00668">
    <property type="entry name" value="Condensation"/>
    <property type="match status" value="2"/>
</dbReference>
<dbReference type="InterPro" id="IPR000873">
    <property type="entry name" value="AMP-dep_synth/lig_dom"/>
</dbReference>
<feature type="domain" description="Carrier" evidence="8">
    <location>
        <begin position="782"/>
        <end position="857"/>
    </location>
</feature>
<evidence type="ECO:0000259" key="8">
    <source>
        <dbReference type="PROSITE" id="PS50075"/>
    </source>
</evidence>
<reference evidence="9" key="1">
    <citation type="submission" date="2015-03" db="EMBL/GenBank/DDBJ databases">
        <title>MIGS Cultured Bacterial/Archaeal sample from Brevibacillus laterosporus.</title>
        <authorList>
            <person name="Zeng D."/>
            <person name="Zhu L."/>
            <person name="Dong G."/>
            <person name="Ye W."/>
            <person name="Ren D."/>
            <person name="Wu L."/>
            <person name="Xu J."/>
            <person name="Li G."/>
            <person name="Guo L."/>
        </authorList>
    </citation>
    <scope>NUCLEOTIDE SEQUENCE</scope>
    <source>
        <strain evidence="9">B9</strain>
        <plasmid evidence="9">unnamed2</plasmid>
    </source>
</reference>
<keyword evidence="9" id="KW-0614">Plasmid</keyword>
<keyword evidence="3" id="KW-0596">Phosphopantetheine</keyword>
<dbReference type="InterPro" id="IPR036736">
    <property type="entry name" value="ACP-like_sf"/>
</dbReference>
<protein>
    <submittedName>
        <fullName evidence="9">Gramicidin synthetase</fullName>
    </submittedName>
</protein>
<dbReference type="GO" id="GO:0017000">
    <property type="term" value="P:antibiotic biosynthetic process"/>
    <property type="evidence" value="ECO:0007669"/>
    <property type="project" value="UniProtKB-KW"/>
</dbReference>
<dbReference type="InterPro" id="IPR025110">
    <property type="entry name" value="AMP-bd_C"/>
</dbReference>
<dbReference type="InterPro" id="IPR009081">
    <property type="entry name" value="PP-bd_ACP"/>
</dbReference>
<accession>A0A0F7EJJ9</accession>